<dbReference type="AlphaFoldDB" id="A0A6N2YUH6"/>
<reference evidence="1" key="1">
    <citation type="submission" date="2019-11" db="EMBL/GenBank/DDBJ databases">
        <authorList>
            <person name="Feng L."/>
        </authorList>
    </citation>
    <scope>NUCLEOTIDE SEQUENCE</scope>
    <source>
        <strain evidence="1">ChathewayiLFYP18</strain>
    </source>
</reference>
<name>A0A6N2YUH6_9FIRM</name>
<organism evidence="1">
    <name type="scientific">Hungatella hathewayi</name>
    <dbReference type="NCBI Taxonomy" id="154046"/>
    <lineage>
        <taxon>Bacteria</taxon>
        <taxon>Bacillati</taxon>
        <taxon>Bacillota</taxon>
        <taxon>Clostridia</taxon>
        <taxon>Lachnospirales</taxon>
        <taxon>Lachnospiraceae</taxon>
        <taxon>Hungatella</taxon>
    </lineage>
</organism>
<accession>A0A6N2YUH6</accession>
<evidence type="ECO:0000313" key="1">
    <source>
        <dbReference type="EMBL" id="VYT70664.1"/>
    </source>
</evidence>
<sequence length="40" mass="4659">MQDYNKKESGEPDSRAEARSLQRPYFLGAECASSWRFFIS</sequence>
<gene>
    <name evidence="1" type="ORF">CHLFYP18_05365</name>
</gene>
<proteinExistence type="predicted"/>
<protein>
    <submittedName>
        <fullName evidence="1">Uncharacterized protein</fullName>
    </submittedName>
</protein>
<dbReference type="EMBL" id="CACRUH010000011">
    <property type="protein sequence ID" value="VYT70664.1"/>
    <property type="molecule type" value="Genomic_DNA"/>
</dbReference>